<name>A0ABD2IUZ6_9BILA</name>
<dbReference type="Proteomes" id="UP001620626">
    <property type="component" value="Unassembled WGS sequence"/>
</dbReference>
<feature type="transmembrane region" description="Helical" evidence="13">
    <location>
        <begin position="214"/>
        <end position="235"/>
    </location>
</feature>
<keyword evidence="9 13" id="KW-1133">Transmembrane helix</keyword>
<gene>
    <name evidence="14" type="ORF">niasHT_036772</name>
</gene>
<dbReference type="GO" id="GO:0032259">
    <property type="term" value="P:methylation"/>
    <property type="evidence" value="ECO:0007669"/>
    <property type="project" value="UniProtKB-KW"/>
</dbReference>
<comment type="caution">
    <text evidence="14">The sequence shown here is derived from an EMBL/GenBank/DDBJ whole genome shotgun (WGS) entry which is preliminary data.</text>
</comment>
<protein>
    <recommendedName>
        <fullName evidence="12 13">Protein-S-isoprenylcysteine O-methyltransferase</fullName>
        <ecNumber evidence="4 13">2.1.1.100</ecNumber>
    </recommendedName>
</protein>
<dbReference type="InterPro" id="IPR025770">
    <property type="entry name" value="PPMT_MeTrfase"/>
</dbReference>
<evidence type="ECO:0000313" key="15">
    <source>
        <dbReference type="Proteomes" id="UP001620626"/>
    </source>
</evidence>
<sequence>MSLCWLSHAIPKRFWSILWVDCRVRSAVLTFLFPNCSIPLVEPHLHSLLLTLLHHVLLVFICLFFVPMSRNRWKFNFQSFLLGVVNGWSIAFALVHSSRLHTVTFCIYAYFFSLFHFSEFLMTALTNVESLRPDSFLLNHSPAYWTAAICSWIEFWTRAWAFPTFCSLYVSSIGVCCCIFGEFFRKLAMCHASVGFTHQIAVRRHKDHQLCTQGVYAFLILCNFICAQAYAYFAYRFFEGRIWEEERFLIEFFGQKYIAYQMRVPSGIPYIKGYQN</sequence>
<reference evidence="14 15" key="1">
    <citation type="submission" date="2024-10" db="EMBL/GenBank/DDBJ databases">
        <authorList>
            <person name="Kim D."/>
        </authorList>
    </citation>
    <scope>NUCLEOTIDE SEQUENCE [LARGE SCALE GENOMIC DNA]</scope>
    <source>
        <strain evidence="14">BH-2024</strain>
    </source>
</reference>
<evidence type="ECO:0000256" key="6">
    <source>
        <dbReference type="ARBA" id="ARBA00022679"/>
    </source>
</evidence>
<evidence type="ECO:0000256" key="11">
    <source>
        <dbReference type="ARBA" id="ARBA00023572"/>
    </source>
</evidence>
<evidence type="ECO:0000256" key="12">
    <source>
        <dbReference type="ARBA" id="ARBA00023656"/>
    </source>
</evidence>
<comment type="subcellular location">
    <subcellularLocation>
        <location evidence="13">Endoplasmic reticulum membrane</location>
        <topology evidence="13">Multi-pass membrane protein</topology>
    </subcellularLocation>
    <subcellularLocation>
        <location evidence="2">Membrane</location>
        <topology evidence="2">Multi-pass membrane protein</topology>
    </subcellularLocation>
</comment>
<evidence type="ECO:0000256" key="9">
    <source>
        <dbReference type="ARBA" id="ARBA00022989"/>
    </source>
</evidence>
<accession>A0ABD2IUZ6</accession>
<comment type="similarity">
    <text evidence="3 13">Belongs to the class VI-like SAM-binding methyltransferase superfamily. Isoprenylcysteine carboxyl methyltransferase family.</text>
</comment>
<proteinExistence type="inferred from homology"/>
<dbReference type="InterPro" id="IPR007269">
    <property type="entry name" value="ICMT_MeTrfase"/>
</dbReference>
<evidence type="ECO:0000256" key="3">
    <source>
        <dbReference type="ARBA" id="ARBA00009140"/>
    </source>
</evidence>
<comment type="function">
    <text evidence="11">Catalyzes the post-translational methylation of isoprenylated C-terminal cysteine residues.</text>
</comment>
<keyword evidence="5 13" id="KW-0489">Methyltransferase</keyword>
<keyword evidence="13" id="KW-0256">Endoplasmic reticulum</keyword>
<dbReference type="Pfam" id="PF04140">
    <property type="entry name" value="ICMT"/>
    <property type="match status" value="1"/>
</dbReference>
<evidence type="ECO:0000313" key="14">
    <source>
        <dbReference type="EMBL" id="KAL3083779.1"/>
    </source>
</evidence>
<evidence type="ECO:0000256" key="5">
    <source>
        <dbReference type="ARBA" id="ARBA00022603"/>
    </source>
</evidence>
<evidence type="ECO:0000256" key="7">
    <source>
        <dbReference type="ARBA" id="ARBA00022691"/>
    </source>
</evidence>
<evidence type="ECO:0000256" key="1">
    <source>
        <dbReference type="ARBA" id="ARBA00001450"/>
    </source>
</evidence>
<dbReference type="AlphaFoldDB" id="A0ABD2IUZ6"/>
<dbReference type="EMBL" id="JBICBT010001093">
    <property type="protein sequence ID" value="KAL3083779.1"/>
    <property type="molecule type" value="Genomic_DNA"/>
</dbReference>
<evidence type="ECO:0000256" key="4">
    <source>
        <dbReference type="ARBA" id="ARBA00012151"/>
    </source>
</evidence>
<dbReference type="GO" id="GO:0004671">
    <property type="term" value="F:protein C-terminal S-isoprenylcysteine carboxyl O-methyltransferase activity"/>
    <property type="evidence" value="ECO:0007669"/>
    <property type="project" value="UniProtKB-EC"/>
</dbReference>
<evidence type="ECO:0000256" key="2">
    <source>
        <dbReference type="ARBA" id="ARBA00004141"/>
    </source>
</evidence>
<feature type="transmembrane region" description="Helical" evidence="13">
    <location>
        <begin position="161"/>
        <end position="184"/>
    </location>
</feature>
<keyword evidence="7 13" id="KW-0949">S-adenosyl-L-methionine</keyword>
<comment type="catalytic activity">
    <reaction evidence="1 13">
        <text>[protein]-C-terminal S-[(2E,6E)-farnesyl]-L-cysteine + S-adenosyl-L-methionine = [protein]-C-terminal S-[(2E,6E)-farnesyl]-L-cysteine methyl ester + S-adenosyl-L-homocysteine</text>
        <dbReference type="Rhea" id="RHEA:21672"/>
        <dbReference type="Rhea" id="RHEA-COMP:12125"/>
        <dbReference type="Rhea" id="RHEA-COMP:12126"/>
        <dbReference type="ChEBI" id="CHEBI:57856"/>
        <dbReference type="ChEBI" id="CHEBI:59789"/>
        <dbReference type="ChEBI" id="CHEBI:90510"/>
        <dbReference type="ChEBI" id="CHEBI:90511"/>
        <dbReference type="EC" id="2.1.1.100"/>
    </reaction>
</comment>
<evidence type="ECO:0000256" key="10">
    <source>
        <dbReference type="ARBA" id="ARBA00023136"/>
    </source>
</evidence>
<keyword evidence="6" id="KW-0808">Transferase</keyword>
<feature type="transmembrane region" description="Helical" evidence="13">
    <location>
        <begin position="48"/>
        <end position="68"/>
    </location>
</feature>
<feature type="transmembrane region" description="Helical" evidence="13">
    <location>
        <begin position="75"/>
        <end position="95"/>
    </location>
</feature>
<keyword evidence="15" id="KW-1185">Reference proteome</keyword>
<dbReference type="PROSITE" id="PS51564">
    <property type="entry name" value="SAM_ICMT"/>
    <property type="match status" value="1"/>
</dbReference>
<evidence type="ECO:0000256" key="8">
    <source>
        <dbReference type="ARBA" id="ARBA00022692"/>
    </source>
</evidence>
<keyword evidence="10 13" id="KW-0472">Membrane</keyword>
<dbReference type="PANTHER" id="PTHR12714">
    <property type="entry name" value="PROTEIN-S ISOPRENYLCYSTEINE O-METHYLTRANSFERASE"/>
    <property type="match status" value="1"/>
</dbReference>
<dbReference type="GO" id="GO:0005789">
    <property type="term" value="C:endoplasmic reticulum membrane"/>
    <property type="evidence" value="ECO:0007669"/>
    <property type="project" value="UniProtKB-SubCell"/>
</dbReference>
<evidence type="ECO:0000256" key="13">
    <source>
        <dbReference type="RuleBase" id="RU362022"/>
    </source>
</evidence>
<feature type="transmembrane region" description="Helical" evidence="13">
    <location>
        <begin position="107"/>
        <end position="125"/>
    </location>
</feature>
<organism evidence="14 15">
    <name type="scientific">Heterodera trifolii</name>
    <dbReference type="NCBI Taxonomy" id="157864"/>
    <lineage>
        <taxon>Eukaryota</taxon>
        <taxon>Metazoa</taxon>
        <taxon>Ecdysozoa</taxon>
        <taxon>Nematoda</taxon>
        <taxon>Chromadorea</taxon>
        <taxon>Rhabditida</taxon>
        <taxon>Tylenchina</taxon>
        <taxon>Tylenchomorpha</taxon>
        <taxon>Tylenchoidea</taxon>
        <taxon>Heteroderidae</taxon>
        <taxon>Heteroderinae</taxon>
        <taxon>Heterodera</taxon>
    </lineage>
</organism>
<dbReference type="Gene3D" id="1.20.120.1630">
    <property type="match status" value="2"/>
</dbReference>
<dbReference type="EC" id="2.1.1.100" evidence="4 13"/>
<dbReference type="PANTHER" id="PTHR12714:SF9">
    <property type="entry name" value="PROTEIN-S-ISOPRENYLCYSTEINE O-METHYLTRANSFERASE"/>
    <property type="match status" value="1"/>
</dbReference>
<keyword evidence="8 13" id="KW-0812">Transmembrane</keyword>